<dbReference type="InterPro" id="IPR052159">
    <property type="entry name" value="Competence_DNA_uptake"/>
</dbReference>
<comment type="caution">
    <text evidence="2">The sequence shown here is derived from an EMBL/GenBank/DDBJ whole genome shotgun (WGS) entry which is preliminary data.</text>
</comment>
<dbReference type="InterPro" id="IPR036866">
    <property type="entry name" value="RibonucZ/Hydroxyglut_hydro"/>
</dbReference>
<dbReference type="PANTHER" id="PTHR30619">
    <property type="entry name" value="DNA INTERNALIZATION/COMPETENCE PROTEIN COMEC/REC2"/>
    <property type="match status" value="1"/>
</dbReference>
<dbReference type="SUPFAM" id="SSF56281">
    <property type="entry name" value="Metallo-hydrolase/oxidoreductase"/>
    <property type="match status" value="1"/>
</dbReference>
<sequence length="425" mass="47386">MKTGYTWGGFQILLIPLLLIGLSNCLAQNKKESLPTWKAGNLDIHHINTGRGNATFFILPDGTTLLIDAGALDPTSERTTSPRNTSAVPSSAKQPGEWIARYITKMMTISQLQPKLDYAQITHFHADHMGSPSSISPKSKEGDFVLTGISEVAAYLPIDKIIDRGWPDYAYPTPRDSPMMTNYKAFVEWQRKNKGTVFERSKPGRIDQIVLKRNPDQFANTFEIRNIIANGELWTGTGTATQKLFPELTNLKSNQLPSENMCSIGIRLRYGLFDYFSGGDMPGVLRFGAPRWNDVETPVSKVVGPVDVHILDHHGNRDSQNDNLLAALRPRVLVIPVWSSDHPGHDVLDRIYSQEIYEGERDVFATDMLEANKLVIGELLNRLKSDKGHIVVRVATGGTTYQVITLDDSNETFTIKTVFGPYTAR</sequence>
<dbReference type="EMBL" id="JACWZY010000034">
    <property type="protein sequence ID" value="MBD2704614.1"/>
    <property type="molecule type" value="Genomic_DNA"/>
</dbReference>
<dbReference type="RefSeq" id="WP_190891329.1">
    <property type="nucleotide sequence ID" value="NZ_JACWZY010000034.1"/>
</dbReference>
<accession>A0A926Y0Y0</accession>
<protein>
    <recommendedName>
        <fullName evidence="4">MBL fold metallo-hydrolase</fullName>
    </recommendedName>
</protein>
<keyword evidence="3" id="KW-1185">Reference proteome</keyword>
<feature type="region of interest" description="Disordered" evidence="1">
    <location>
        <begin position="73"/>
        <end position="92"/>
    </location>
</feature>
<dbReference type="Proteomes" id="UP000598820">
    <property type="component" value="Unassembled WGS sequence"/>
</dbReference>
<name>A0A926Y0Y0_9BACT</name>
<dbReference type="Gene3D" id="3.60.15.10">
    <property type="entry name" value="Ribonuclease Z/Hydroxyacylglutathione hydrolase-like"/>
    <property type="match status" value="1"/>
</dbReference>
<evidence type="ECO:0000313" key="2">
    <source>
        <dbReference type="EMBL" id="MBD2704614.1"/>
    </source>
</evidence>
<proteinExistence type="predicted"/>
<feature type="compositionally biased region" description="Polar residues" evidence="1">
    <location>
        <begin position="77"/>
        <end position="92"/>
    </location>
</feature>
<reference evidence="2" key="1">
    <citation type="submission" date="2020-09" db="EMBL/GenBank/DDBJ databases">
        <authorList>
            <person name="Kim M.K."/>
        </authorList>
    </citation>
    <scope>NUCLEOTIDE SEQUENCE</scope>
    <source>
        <strain evidence="2">BT702</strain>
    </source>
</reference>
<gene>
    <name evidence="2" type="ORF">IC229_28510</name>
</gene>
<dbReference type="AlphaFoldDB" id="A0A926Y0Y0"/>
<evidence type="ECO:0000313" key="3">
    <source>
        <dbReference type="Proteomes" id="UP000598820"/>
    </source>
</evidence>
<organism evidence="2 3">
    <name type="scientific">Spirosoma profusum</name>
    <dbReference type="NCBI Taxonomy" id="2771354"/>
    <lineage>
        <taxon>Bacteria</taxon>
        <taxon>Pseudomonadati</taxon>
        <taxon>Bacteroidota</taxon>
        <taxon>Cytophagia</taxon>
        <taxon>Cytophagales</taxon>
        <taxon>Cytophagaceae</taxon>
        <taxon>Spirosoma</taxon>
    </lineage>
</organism>
<dbReference type="PANTHER" id="PTHR30619:SF1">
    <property type="entry name" value="RECOMBINATION PROTEIN 2"/>
    <property type="match status" value="1"/>
</dbReference>
<evidence type="ECO:0008006" key="4">
    <source>
        <dbReference type="Google" id="ProtNLM"/>
    </source>
</evidence>
<evidence type="ECO:0000256" key="1">
    <source>
        <dbReference type="SAM" id="MobiDB-lite"/>
    </source>
</evidence>